<dbReference type="InterPro" id="IPR011009">
    <property type="entry name" value="Kinase-like_dom_sf"/>
</dbReference>
<reference evidence="10 11" key="1">
    <citation type="submission" date="2017-08" db="EMBL/GenBank/DDBJ databases">
        <title>Acidophilic green algal genome provides insights into adaptation to an acidic environment.</title>
        <authorList>
            <person name="Hirooka S."/>
            <person name="Hirose Y."/>
            <person name="Kanesaki Y."/>
            <person name="Higuchi S."/>
            <person name="Fujiwara T."/>
            <person name="Onuma R."/>
            <person name="Era A."/>
            <person name="Ohbayashi R."/>
            <person name="Uzuka A."/>
            <person name="Nozaki H."/>
            <person name="Yoshikawa H."/>
            <person name="Miyagishima S.Y."/>
        </authorList>
    </citation>
    <scope>NUCLEOTIDE SEQUENCE [LARGE SCALE GENOMIC DNA]</scope>
    <source>
        <strain evidence="10 11">NIES-2499</strain>
    </source>
</reference>
<dbReference type="OrthoDB" id="40902at2759"/>
<sequence length="605" mass="67180">MCASLKNLHRFAPSRPVQKYQRQVHTSVQTANSTLTVSSFGFSRDFSDKFSEAGLIGSGAFGSVHVAVDQHTGERFAVKVIKKKFSGSVVEPFLARRIQHEVDIYNRLGRSLSIAHMYAAFEDDKEVRMVMELCSGGELWGRVRERGRYTEREAAWILHEVVLALALCHAKGIVVRDVKPDNFLFLDSSEDAPLKMIDFGLAEYCTPGQFLSERAGTQFYVAPEVLKQKYDFKSDVWSAGVLAYELMTGRLPFTDEDGELLVSDLKMMGGRNGPSARDINRSILSGVLDFTLPPWDALSSGAREVLSWMLTRDPLQRPSALEVLRHPWLAESVSRHATLHGRRVVDTSQSSMSSLEDEGGSGHVISTNLHEVGSSAAASAAPGTTAHLNSLYTSALEDSLVQRLQRYGSYPRLKKLALRLTAEMVVLEVPSVVRRIAGGSLLEEGANGINGTVVDPHQWMLSARSVAQFLSSCKHFDLSRPEIETLLTGFSGYDMGLISYYEWAAAMMDWDEIQALPQWIKWTQLVFDRLDRDHSGSITSVEIEAAICGENSEGCSFDDEIPAVLREVGHYEDPKGVSIGIDELRHVMAQSESDSLYLYESRRVD</sequence>
<protein>
    <recommendedName>
        <fullName evidence="9">Protein kinase domain-containing protein</fullName>
    </recommendedName>
</protein>
<dbReference type="SUPFAM" id="SSF56112">
    <property type="entry name" value="Protein kinase-like (PK-like)"/>
    <property type="match status" value="1"/>
</dbReference>
<name>A0A250X983_9CHLO</name>
<dbReference type="Gene3D" id="3.30.200.20">
    <property type="entry name" value="Phosphorylase Kinase, domain 1"/>
    <property type="match status" value="1"/>
</dbReference>
<keyword evidence="1" id="KW-0723">Serine/threonine-protein kinase</keyword>
<dbReference type="PROSITE" id="PS00107">
    <property type="entry name" value="PROTEIN_KINASE_ATP"/>
    <property type="match status" value="1"/>
</dbReference>
<evidence type="ECO:0000259" key="9">
    <source>
        <dbReference type="PROSITE" id="PS50011"/>
    </source>
</evidence>
<keyword evidence="11" id="KW-1185">Reference proteome</keyword>
<dbReference type="InterPro" id="IPR011992">
    <property type="entry name" value="EF-hand-dom_pair"/>
</dbReference>
<dbReference type="InterPro" id="IPR018247">
    <property type="entry name" value="EF_Hand_1_Ca_BS"/>
</dbReference>
<dbReference type="STRING" id="1157962.A0A250X983"/>
<keyword evidence="2" id="KW-0808">Transferase</keyword>
<evidence type="ECO:0000256" key="2">
    <source>
        <dbReference type="ARBA" id="ARBA00022679"/>
    </source>
</evidence>
<evidence type="ECO:0000256" key="7">
    <source>
        <dbReference type="PROSITE-ProRule" id="PRU10141"/>
    </source>
</evidence>
<dbReference type="Pfam" id="PF00069">
    <property type="entry name" value="Pkinase"/>
    <property type="match status" value="1"/>
</dbReference>
<evidence type="ECO:0000313" key="11">
    <source>
        <dbReference type="Proteomes" id="UP000232323"/>
    </source>
</evidence>
<evidence type="ECO:0000256" key="5">
    <source>
        <dbReference type="ARBA" id="ARBA00022837"/>
    </source>
</evidence>
<dbReference type="FunFam" id="1.10.510.10:FF:000571">
    <property type="entry name" value="Maternal embryonic leucine zipper kinase"/>
    <property type="match status" value="1"/>
</dbReference>
<accession>A0A250X983</accession>
<comment type="caution">
    <text evidence="10">The sequence shown here is derived from an EMBL/GenBank/DDBJ whole genome shotgun (WGS) entry which is preliminary data.</text>
</comment>
<keyword evidence="3 7" id="KW-0547">Nucleotide-binding</keyword>
<organism evidence="10 11">
    <name type="scientific">Chlamydomonas eustigma</name>
    <dbReference type="NCBI Taxonomy" id="1157962"/>
    <lineage>
        <taxon>Eukaryota</taxon>
        <taxon>Viridiplantae</taxon>
        <taxon>Chlorophyta</taxon>
        <taxon>core chlorophytes</taxon>
        <taxon>Chlorophyceae</taxon>
        <taxon>CS clade</taxon>
        <taxon>Chlamydomonadales</taxon>
        <taxon>Chlamydomonadaceae</taxon>
        <taxon>Chlamydomonas</taxon>
    </lineage>
</organism>
<dbReference type="SUPFAM" id="SSF47473">
    <property type="entry name" value="EF-hand"/>
    <property type="match status" value="1"/>
</dbReference>
<evidence type="ECO:0000256" key="8">
    <source>
        <dbReference type="SAM" id="MobiDB-lite"/>
    </source>
</evidence>
<dbReference type="EMBL" id="BEGY01000044">
    <property type="protein sequence ID" value="GAX79645.1"/>
    <property type="molecule type" value="Genomic_DNA"/>
</dbReference>
<feature type="domain" description="Protein kinase" evidence="9">
    <location>
        <begin position="50"/>
        <end position="329"/>
    </location>
</feature>
<dbReference type="InterPro" id="IPR000719">
    <property type="entry name" value="Prot_kinase_dom"/>
</dbReference>
<evidence type="ECO:0000256" key="3">
    <source>
        <dbReference type="ARBA" id="ARBA00022741"/>
    </source>
</evidence>
<dbReference type="Gene3D" id="1.10.238.10">
    <property type="entry name" value="EF-hand"/>
    <property type="match status" value="2"/>
</dbReference>
<evidence type="ECO:0000256" key="1">
    <source>
        <dbReference type="ARBA" id="ARBA00022527"/>
    </source>
</evidence>
<dbReference type="Proteomes" id="UP000232323">
    <property type="component" value="Unassembled WGS sequence"/>
</dbReference>
<dbReference type="SMART" id="SM00220">
    <property type="entry name" value="S_TKc"/>
    <property type="match status" value="1"/>
</dbReference>
<dbReference type="PROSITE" id="PS00018">
    <property type="entry name" value="EF_HAND_1"/>
    <property type="match status" value="1"/>
</dbReference>
<dbReference type="CDD" id="cd05117">
    <property type="entry name" value="STKc_CAMK"/>
    <property type="match status" value="1"/>
</dbReference>
<keyword evidence="6 7" id="KW-0067">ATP-binding</keyword>
<keyword evidence="4" id="KW-0418">Kinase</keyword>
<proteinExistence type="predicted"/>
<dbReference type="AlphaFoldDB" id="A0A250X983"/>
<gene>
    <name evidence="10" type="ORF">CEUSTIGMA_g7086.t1</name>
</gene>
<evidence type="ECO:0000313" key="10">
    <source>
        <dbReference type="EMBL" id="GAX79645.1"/>
    </source>
</evidence>
<keyword evidence="5" id="KW-0106">Calcium</keyword>
<dbReference type="InterPro" id="IPR017441">
    <property type="entry name" value="Protein_kinase_ATP_BS"/>
</dbReference>
<dbReference type="GO" id="GO:0005524">
    <property type="term" value="F:ATP binding"/>
    <property type="evidence" value="ECO:0007669"/>
    <property type="project" value="UniProtKB-UniRule"/>
</dbReference>
<dbReference type="Gene3D" id="1.10.510.10">
    <property type="entry name" value="Transferase(Phosphotransferase) domain 1"/>
    <property type="match status" value="1"/>
</dbReference>
<evidence type="ECO:0000256" key="4">
    <source>
        <dbReference type="ARBA" id="ARBA00022777"/>
    </source>
</evidence>
<dbReference type="GO" id="GO:0004674">
    <property type="term" value="F:protein serine/threonine kinase activity"/>
    <property type="evidence" value="ECO:0007669"/>
    <property type="project" value="UniProtKB-KW"/>
</dbReference>
<dbReference type="PROSITE" id="PS50011">
    <property type="entry name" value="PROTEIN_KINASE_DOM"/>
    <property type="match status" value="1"/>
</dbReference>
<dbReference type="InterPro" id="IPR050205">
    <property type="entry name" value="CDPK_Ser/Thr_kinases"/>
</dbReference>
<evidence type="ECO:0000256" key="6">
    <source>
        <dbReference type="ARBA" id="ARBA00022840"/>
    </source>
</evidence>
<feature type="binding site" evidence="7">
    <location>
        <position position="83"/>
    </location>
    <ligand>
        <name>ATP</name>
        <dbReference type="ChEBI" id="CHEBI:30616"/>
    </ligand>
</feature>
<dbReference type="PANTHER" id="PTHR24349">
    <property type="entry name" value="SERINE/THREONINE-PROTEIN KINASE"/>
    <property type="match status" value="1"/>
</dbReference>
<feature type="region of interest" description="Disordered" evidence="8">
    <location>
        <begin position="341"/>
        <end position="361"/>
    </location>
</feature>